<dbReference type="GO" id="GO:0016787">
    <property type="term" value="F:hydrolase activity"/>
    <property type="evidence" value="ECO:0007669"/>
    <property type="project" value="UniProtKB-KW"/>
</dbReference>
<dbReference type="Gene3D" id="3.40.50.1820">
    <property type="entry name" value="alpha/beta hydrolase"/>
    <property type="match status" value="1"/>
</dbReference>
<dbReference type="SUPFAM" id="SSF53474">
    <property type="entry name" value="alpha/beta-Hydrolases"/>
    <property type="match status" value="1"/>
</dbReference>
<dbReference type="PANTHER" id="PTHR46118:SF4">
    <property type="entry name" value="PROTEIN ABHD11"/>
    <property type="match status" value="1"/>
</dbReference>
<dbReference type="InterPro" id="IPR000073">
    <property type="entry name" value="AB_hydrolase_1"/>
</dbReference>
<protein>
    <submittedName>
        <fullName evidence="3">Alpha/beta hydrolase</fullName>
    </submittedName>
</protein>
<evidence type="ECO:0000259" key="2">
    <source>
        <dbReference type="Pfam" id="PF00561"/>
    </source>
</evidence>
<sequence>MKLHYKEMGHGQPLLILHGLFGTLDNWATLAKRFAEHYNVFLVDLRNHGRSPHSEEHNYDAMADDVLRLVDELGIPTPAIMGHSMGGKVAMKYALKYPTRLTKLIVIDIAPKAYPPHHDEIIEALQSVDLSTATSRSEIDEQLAKTIKEPDVRLFLMKNLYRKEDNTFGWRMNLDVIEKNYEHIAAAVTADVPFKKHALFIKGGRSGYIKQEDIYSNIEHLFTLVEVETIPNAGHWVHAQAPDEVYNLVTRFLETE</sequence>
<feature type="domain" description="AB hydrolase-1" evidence="2">
    <location>
        <begin position="13"/>
        <end position="241"/>
    </location>
</feature>
<dbReference type="Proteomes" id="UP000033109">
    <property type="component" value="Chromosome"/>
</dbReference>
<dbReference type="OrthoDB" id="9808398at2"/>
<dbReference type="HOGENOM" id="CLU_020336_53_1_10"/>
<evidence type="ECO:0000313" key="4">
    <source>
        <dbReference type="Proteomes" id="UP000033109"/>
    </source>
</evidence>
<evidence type="ECO:0000256" key="1">
    <source>
        <dbReference type="ARBA" id="ARBA00022801"/>
    </source>
</evidence>
<evidence type="ECO:0000313" key="3">
    <source>
        <dbReference type="EMBL" id="AKD02535.1"/>
    </source>
</evidence>
<dbReference type="PANTHER" id="PTHR46118">
    <property type="entry name" value="PROTEIN ABHD11"/>
    <property type="match status" value="1"/>
</dbReference>
<proteinExistence type="predicted"/>
<gene>
    <name evidence="3" type="ORF">PKOR_04580</name>
</gene>
<organism evidence="3 4">
    <name type="scientific">Pontibacter korlensis</name>
    <dbReference type="NCBI Taxonomy" id="400092"/>
    <lineage>
        <taxon>Bacteria</taxon>
        <taxon>Pseudomonadati</taxon>
        <taxon>Bacteroidota</taxon>
        <taxon>Cytophagia</taxon>
        <taxon>Cytophagales</taxon>
        <taxon>Hymenobacteraceae</taxon>
        <taxon>Pontibacter</taxon>
    </lineage>
</organism>
<reference evidence="3 4" key="1">
    <citation type="journal article" date="2015" name="Sci. Rep.">
        <title>Unraveling adaptation of Pontibacter korlensis to radiation and infertility in desert through complete genome and comparative transcriptomic analysis.</title>
        <authorList>
            <person name="Dai J."/>
            <person name="Dai W."/>
            <person name="Qiu C."/>
            <person name="Yang Z."/>
            <person name="Zhang Y."/>
            <person name="Zhou M."/>
            <person name="Zhang L."/>
            <person name="Fang C."/>
            <person name="Gao Q."/>
            <person name="Yang Q."/>
            <person name="Li X."/>
            <person name="Wang Z."/>
            <person name="Wang Z."/>
            <person name="Jia Z."/>
            <person name="Chen X."/>
        </authorList>
    </citation>
    <scope>NUCLEOTIDE SEQUENCE [LARGE SCALE GENOMIC DNA]</scope>
    <source>
        <strain evidence="3 4">X14-1T</strain>
    </source>
</reference>
<dbReference type="KEGG" id="pko:PKOR_04580"/>
<dbReference type="EMBL" id="CP009621">
    <property type="protein sequence ID" value="AKD02535.1"/>
    <property type="molecule type" value="Genomic_DNA"/>
</dbReference>
<dbReference type="Pfam" id="PF00561">
    <property type="entry name" value="Abhydrolase_1"/>
    <property type="match status" value="1"/>
</dbReference>
<dbReference type="RefSeq" id="WP_046309409.1">
    <property type="nucleotide sequence ID" value="NZ_CBCSCY010000016.1"/>
</dbReference>
<keyword evidence="1 3" id="KW-0378">Hydrolase</keyword>
<dbReference type="STRING" id="400092.PKOR_04580"/>
<name>A0A0E3ZDQ9_9BACT</name>
<keyword evidence="4" id="KW-1185">Reference proteome</keyword>
<dbReference type="InterPro" id="IPR029058">
    <property type="entry name" value="AB_hydrolase_fold"/>
</dbReference>
<dbReference type="AlphaFoldDB" id="A0A0E3ZDQ9"/>
<dbReference type="PRINTS" id="PR00111">
    <property type="entry name" value="ABHYDROLASE"/>
</dbReference>
<accession>A0A0E3ZDQ9</accession>
<dbReference type="PATRIC" id="fig|400092.3.peg.1023"/>